<dbReference type="AlphaFoldDB" id="A0A2I0VMI9"/>
<proteinExistence type="predicted"/>
<reference evidence="1 2" key="1">
    <citation type="journal article" date="2016" name="Sci. Rep.">
        <title>The Dendrobium catenatum Lindl. genome sequence provides insights into polysaccharide synthase, floral development and adaptive evolution.</title>
        <authorList>
            <person name="Zhang G.Q."/>
            <person name="Xu Q."/>
            <person name="Bian C."/>
            <person name="Tsai W.C."/>
            <person name="Yeh C.M."/>
            <person name="Liu K.W."/>
            <person name="Yoshida K."/>
            <person name="Zhang L.S."/>
            <person name="Chang S.B."/>
            <person name="Chen F."/>
            <person name="Shi Y."/>
            <person name="Su Y.Y."/>
            <person name="Zhang Y.Q."/>
            <person name="Chen L.J."/>
            <person name="Yin Y."/>
            <person name="Lin M."/>
            <person name="Huang H."/>
            <person name="Deng H."/>
            <person name="Wang Z.W."/>
            <person name="Zhu S.L."/>
            <person name="Zhao X."/>
            <person name="Deng C."/>
            <person name="Niu S.C."/>
            <person name="Huang J."/>
            <person name="Wang M."/>
            <person name="Liu G.H."/>
            <person name="Yang H.J."/>
            <person name="Xiao X.J."/>
            <person name="Hsiao Y.Y."/>
            <person name="Wu W.L."/>
            <person name="Chen Y.Y."/>
            <person name="Mitsuda N."/>
            <person name="Ohme-Takagi M."/>
            <person name="Luo Y.B."/>
            <person name="Van de Peer Y."/>
            <person name="Liu Z.J."/>
        </authorList>
    </citation>
    <scope>NUCLEOTIDE SEQUENCE [LARGE SCALE GENOMIC DNA]</scope>
    <source>
        <tissue evidence="1">The whole plant</tissue>
    </source>
</reference>
<protein>
    <submittedName>
        <fullName evidence="1">Uncharacterized protein</fullName>
    </submittedName>
</protein>
<dbReference type="Proteomes" id="UP000233837">
    <property type="component" value="Unassembled WGS sequence"/>
</dbReference>
<name>A0A2I0VMI9_9ASPA</name>
<gene>
    <name evidence="1" type="ORF">MA16_Dca015887</name>
</gene>
<reference evidence="1 2" key="2">
    <citation type="journal article" date="2017" name="Nature">
        <title>The Apostasia genome and the evolution of orchids.</title>
        <authorList>
            <person name="Zhang G.Q."/>
            <person name="Liu K.W."/>
            <person name="Li Z."/>
            <person name="Lohaus R."/>
            <person name="Hsiao Y.Y."/>
            <person name="Niu S.C."/>
            <person name="Wang J.Y."/>
            <person name="Lin Y.C."/>
            <person name="Xu Q."/>
            <person name="Chen L.J."/>
            <person name="Yoshida K."/>
            <person name="Fujiwara S."/>
            <person name="Wang Z.W."/>
            <person name="Zhang Y.Q."/>
            <person name="Mitsuda N."/>
            <person name="Wang M."/>
            <person name="Liu G.H."/>
            <person name="Pecoraro L."/>
            <person name="Huang H.X."/>
            <person name="Xiao X.J."/>
            <person name="Lin M."/>
            <person name="Wu X.Y."/>
            <person name="Wu W.L."/>
            <person name="Chen Y.Y."/>
            <person name="Chang S.B."/>
            <person name="Sakamoto S."/>
            <person name="Ohme-Takagi M."/>
            <person name="Yagi M."/>
            <person name="Zeng S.J."/>
            <person name="Shen C.Y."/>
            <person name="Yeh C.M."/>
            <person name="Luo Y.B."/>
            <person name="Tsai W.C."/>
            <person name="Van de Peer Y."/>
            <person name="Liu Z.J."/>
        </authorList>
    </citation>
    <scope>NUCLEOTIDE SEQUENCE [LARGE SCALE GENOMIC DNA]</scope>
    <source>
        <tissue evidence="1">The whole plant</tissue>
    </source>
</reference>
<evidence type="ECO:0000313" key="2">
    <source>
        <dbReference type="Proteomes" id="UP000233837"/>
    </source>
</evidence>
<organism evidence="1 2">
    <name type="scientific">Dendrobium catenatum</name>
    <dbReference type="NCBI Taxonomy" id="906689"/>
    <lineage>
        <taxon>Eukaryota</taxon>
        <taxon>Viridiplantae</taxon>
        <taxon>Streptophyta</taxon>
        <taxon>Embryophyta</taxon>
        <taxon>Tracheophyta</taxon>
        <taxon>Spermatophyta</taxon>
        <taxon>Magnoliopsida</taxon>
        <taxon>Liliopsida</taxon>
        <taxon>Asparagales</taxon>
        <taxon>Orchidaceae</taxon>
        <taxon>Epidendroideae</taxon>
        <taxon>Malaxideae</taxon>
        <taxon>Dendrobiinae</taxon>
        <taxon>Dendrobium</taxon>
    </lineage>
</organism>
<dbReference type="EMBL" id="KZ503407">
    <property type="protein sequence ID" value="PKU64626.1"/>
    <property type="molecule type" value="Genomic_DNA"/>
</dbReference>
<keyword evidence="2" id="KW-1185">Reference proteome</keyword>
<sequence>MDDGPDQDPMVPSSRAIVVAGLLSQRRYSTQHDRRILVDSHGLLHPREPCRPGIGPSAVIFSPEISAASRHLPRLGENYEKLGLSHHIWPCFAFLSPYWNCQQNLHPHQSGVHKQGKGRQRPSSHAAGFLSLALSSLGRHSHSLFWTVPLNLSLTKPRALDDLAKAAAFLSPAPSRTPSLSSQGTRTALPHVLLL</sequence>
<evidence type="ECO:0000313" key="1">
    <source>
        <dbReference type="EMBL" id="PKU64626.1"/>
    </source>
</evidence>
<accession>A0A2I0VMI9</accession>